<keyword evidence="3" id="KW-1185">Reference proteome</keyword>
<reference evidence="3" key="1">
    <citation type="journal article" date="2019" name="Int. J. Syst. Evol. Microbiol.">
        <title>The Global Catalogue of Microorganisms (GCM) 10K type strain sequencing project: providing services to taxonomists for standard genome sequencing and annotation.</title>
        <authorList>
            <consortium name="The Broad Institute Genomics Platform"/>
            <consortium name="The Broad Institute Genome Sequencing Center for Infectious Disease"/>
            <person name="Wu L."/>
            <person name="Ma J."/>
        </authorList>
    </citation>
    <scope>NUCLEOTIDE SEQUENCE [LARGE SCALE GENOMIC DNA]</scope>
    <source>
        <strain evidence="3">TISTR 1514</strain>
    </source>
</reference>
<proteinExistence type="predicted"/>
<comment type="caution">
    <text evidence="2">The sequence shown here is derived from an EMBL/GenBank/DDBJ whole genome shotgun (WGS) entry which is preliminary data.</text>
</comment>
<dbReference type="EMBL" id="JBHUNE010000006">
    <property type="protein sequence ID" value="MFD2758414.1"/>
    <property type="molecule type" value="Genomic_DNA"/>
</dbReference>
<dbReference type="InterPro" id="IPR059125">
    <property type="entry name" value="Ferritin_actino"/>
</dbReference>
<evidence type="ECO:0000313" key="3">
    <source>
        <dbReference type="Proteomes" id="UP001597492"/>
    </source>
</evidence>
<organism evidence="2 3">
    <name type="scientific">Gulosibacter faecalis</name>
    <dbReference type="NCBI Taxonomy" id="272240"/>
    <lineage>
        <taxon>Bacteria</taxon>
        <taxon>Bacillati</taxon>
        <taxon>Actinomycetota</taxon>
        <taxon>Actinomycetes</taxon>
        <taxon>Micrococcales</taxon>
        <taxon>Microbacteriaceae</taxon>
        <taxon>Gulosibacter</taxon>
    </lineage>
</organism>
<dbReference type="InterPro" id="IPR012347">
    <property type="entry name" value="Ferritin-like"/>
</dbReference>
<gene>
    <name evidence="2" type="ORF">ACFSW7_08480</name>
</gene>
<dbReference type="Pfam" id="PF13794">
    <property type="entry name" value="MiaE_2"/>
    <property type="match status" value="1"/>
</dbReference>
<dbReference type="Gene3D" id="1.20.1260.10">
    <property type="match status" value="1"/>
</dbReference>
<protein>
    <submittedName>
        <fullName evidence="2">Ferritin-like fold-containing protein</fullName>
    </submittedName>
</protein>
<feature type="domain" description="Ferritin-like" evidence="1">
    <location>
        <begin position="39"/>
        <end position="167"/>
    </location>
</feature>
<name>A0ABW5UY85_9MICO</name>
<evidence type="ECO:0000259" key="1">
    <source>
        <dbReference type="Pfam" id="PF13794"/>
    </source>
</evidence>
<accession>A0ABW5UY85</accession>
<dbReference type="RefSeq" id="WP_019619374.1">
    <property type="nucleotide sequence ID" value="NZ_JBHUNE010000006.1"/>
</dbReference>
<evidence type="ECO:0000313" key="2">
    <source>
        <dbReference type="EMBL" id="MFD2758414.1"/>
    </source>
</evidence>
<sequence length="214" mass="22987">MSTDDENQNAAAEPNAFAALAPAPELLRGIAAGTIRRARASLTDLASELDATAEGEDIRAVLAALPEAGDDETDEATTHLDALWARVSGRTPYEQLLSLYLADGVVRDALVAYGELRDPVVDLEGDLDWSGWHDEIVNLLRALFERDKHIDDRLAMWGRRIAGDAVLWTRSLAGIPEGASADTVAEGAEPDAERFAAALFANHSRRMNSLALAA</sequence>
<dbReference type="Proteomes" id="UP001597492">
    <property type="component" value="Unassembled WGS sequence"/>
</dbReference>